<accession>A0A4R3I5H1</accession>
<dbReference type="EMBL" id="SLZR01000010">
    <property type="protein sequence ID" value="TCS40193.1"/>
    <property type="molecule type" value="Genomic_DNA"/>
</dbReference>
<reference evidence="1 2" key="1">
    <citation type="submission" date="2019-03" db="EMBL/GenBank/DDBJ databases">
        <title>Genomic Encyclopedia of Archaeal and Bacterial Type Strains, Phase II (KMG-II): from individual species to whole genera.</title>
        <authorList>
            <person name="Goeker M."/>
        </authorList>
    </citation>
    <scope>NUCLEOTIDE SEQUENCE [LARGE SCALE GENOMIC DNA]</scope>
    <source>
        <strain evidence="1 2">DSM 15388</strain>
    </source>
</reference>
<keyword evidence="2" id="KW-1185">Reference proteome</keyword>
<sequence>MITPDLFEMADQPENNQTAVEPVTGTVRKMVSHWHEGAKVSYALPLGDSLIDMTPYIGQHLKLTYEGEIHCLHCGELTNKSFGQGYCYKHFMSLAQNDSCIMSPELCHYHEGTCREPEWGERNCMQSHYVYLSNASGIKVGITRGGQVPTRWIDQGAIQAITIARVTSRQLAGFLEVIFKKHVADKTNWRTMLKGTAAELDMATERDKLFEQAKPELDALVEKHGIAAVQLLTHGDPFSIEFPVQTYPEKVTSFNFDKTPVVEGVLQGIKGQYLIFDTGVINIRRFGGYTVSIS</sequence>
<protein>
    <submittedName>
        <fullName evidence="1">Uncharacterized protein DUF2797</fullName>
    </submittedName>
</protein>
<evidence type="ECO:0000313" key="1">
    <source>
        <dbReference type="EMBL" id="TCS40193.1"/>
    </source>
</evidence>
<organism evidence="1 2">
    <name type="scientific">Reinekea marinisedimentorum</name>
    <dbReference type="NCBI Taxonomy" id="230495"/>
    <lineage>
        <taxon>Bacteria</taxon>
        <taxon>Pseudomonadati</taxon>
        <taxon>Pseudomonadota</taxon>
        <taxon>Gammaproteobacteria</taxon>
        <taxon>Oceanospirillales</taxon>
        <taxon>Saccharospirillaceae</taxon>
        <taxon>Reinekea</taxon>
    </lineage>
</organism>
<gene>
    <name evidence="1" type="ORF">BCF53_110115</name>
</gene>
<comment type="caution">
    <text evidence="1">The sequence shown here is derived from an EMBL/GenBank/DDBJ whole genome shotgun (WGS) entry which is preliminary data.</text>
</comment>
<dbReference type="RefSeq" id="WP_243645829.1">
    <property type="nucleotide sequence ID" value="NZ_SLZR01000010.1"/>
</dbReference>
<dbReference type="AlphaFoldDB" id="A0A4R3I5H1"/>
<proteinExistence type="predicted"/>
<name>A0A4R3I5H1_9GAMM</name>
<evidence type="ECO:0000313" key="2">
    <source>
        <dbReference type="Proteomes" id="UP000295793"/>
    </source>
</evidence>
<dbReference type="Proteomes" id="UP000295793">
    <property type="component" value="Unassembled WGS sequence"/>
</dbReference>
<dbReference type="InterPro" id="IPR021246">
    <property type="entry name" value="DUF2797"/>
</dbReference>
<dbReference type="Pfam" id="PF10977">
    <property type="entry name" value="DUF2797"/>
    <property type="match status" value="1"/>
</dbReference>